<comment type="caution">
    <text evidence="2">The sequence shown here is derived from an EMBL/GenBank/DDBJ whole genome shotgun (WGS) entry which is preliminary data.</text>
</comment>
<dbReference type="EMBL" id="JAMZEJ010000010">
    <property type="protein sequence ID" value="MCQ8242192.1"/>
    <property type="molecule type" value="Genomic_DNA"/>
</dbReference>
<organism evidence="2 3">
    <name type="scientific">Rhizosaccharibacter radicis</name>
    <dbReference type="NCBI Taxonomy" id="2782605"/>
    <lineage>
        <taxon>Bacteria</taxon>
        <taxon>Pseudomonadati</taxon>
        <taxon>Pseudomonadota</taxon>
        <taxon>Alphaproteobacteria</taxon>
        <taxon>Acetobacterales</taxon>
        <taxon>Acetobacteraceae</taxon>
        <taxon>Rhizosaccharibacter</taxon>
    </lineage>
</organism>
<evidence type="ECO:0000313" key="2">
    <source>
        <dbReference type="EMBL" id="MCQ8242192.1"/>
    </source>
</evidence>
<evidence type="ECO:0000313" key="3">
    <source>
        <dbReference type="Proteomes" id="UP001524547"/>
    </source>
</evidence>
<feature type="region of interest" description="Disordered" evidence="1">
    <location>
        <begin position="1"/>
        <end position="55"/>
    </location>
</feature>
<sequence>MKKLSAKQRARRPAPARRKVVPGTPTPPRERDETPDIGWVVRLPDEPNPHAPAPERTLVPAYVGWRGRALHIQRALLFDTRKAASLAAGPFRGSTVERHDIWKKDSPCRESWLTVALPDVAAREAFGMSPAWRHPVTGETEDEFYARVEPLMTLADGRAPQADALARRTVEWIRDNTPMTFKLGGLGEDDAFPDRE</sequence>
<accession>A0ABT1W0S1</accession>
<dbReference type="RefSeq" id="WP_422920950.1">
    <property type="nucleotide sequence ID" value="NZ_JAMZEJ010000010.1"/>
</dbReference>
<proteinExistence type="predicted"/>
<protein>
    <submittedName>
        <fullName evidence="2">Uncharacterized protein</fullName>
    </submittedName>
</protein>
<reference evidence="2 3" key="1">
    <citation type="submission" date="2022-06" db="EMBL/GenBank/DDBJ databases">
        <title>Rhizosaccharibacter gen. nov. sp. nov. KSS12, endophytic bacteria isolated from sugarcane.</title>
        <authorList>
            <person name="Pitiwittayakul N."/>
        </authorList>
    </citation>
    <scope>NUCLEOTIDE SEQUENCE [LARGE SCALE GENOMIC DNA]</scope>
    <source>
        <strain evidence="2 3">KSS12</strain>
    </source>
</reference>
<dbReference type="Proteomes" id="UP001524547">
    <property type="component" value="Unassembled WGS sequence"/>
</dbReference>
<keyword evidence="3" id="KW-1185">Reference proteome</keyword>
<gene>
    <name evidence="2" type="ORF">NFI88_15260</name>
</gene>
<evidence type="ECO:0000256" key="1">
    <source>
        <dbReference type="SAM" id="MobiDB-lite"/>
    </source>
</evidence>
<feature type="compositionally biased region" description="Basic residues" evidence="1">
    <location>
        <begin position="1"/>
        <end position="20"/>
    </location>
</feature>
<name>A0ABT1W0S1_9PROT</name>